<accession>A0AAW1NP58</accession>
<protein>
    <submittedName>
        <fullName evidence="2">Uncharacterized protein</fullName>
    </submittedName>
</protein>
<organism evidence="2 3">
    <name type="scientific">Symbiochloris irregularis</name>
    <dbReference type="NCBI Taxonomy" id="706552"/>
    <lineage>
        <taxon>Eukaryota</taxon>
        <taxon>Viridiplantae</taxon>
        <taxon>Chlorophyta</taxon>
        <taxon>core chlorophytes</taxon>
        <taxon>Trebouxiophyceae</taxon>
        <taxon>Trebouxiales</taxon>
        <taxon>Trebouxiaceae</taxon>
        <taxon>Symbiochloris</taxon>
    </lineage>
</organism>
<dbReference type="Proteomes" id="UP001465755">
    <property type="component" value="Unassembled WGS sequence"/>
</dbReference>
<evidence type="ECO:0000256" key="1">
    <source>
        <dbReference type="SAM" id="MobiDB-lite"/>
    </source>
</evidence>
<dbReference type="EMBL" id="JALJOQ010000221">
    <property type="protein sequence ID" value="KAK9788709.1"/>
    <property type="molecule type" value="Genomic_DNA"/>
</dbReference>
<gene>
    <name evidence="2" type="ORF">WJX73_006061</name>
</gene>
<sequence>MQHDDLVVNEVNSLLERNDGTSLPHFLVKLYQTVLAFRAGQYAPVDDVVVYMREYRHQAWLLAERLQDPSLEPAALANAQTEMKLAAALLQASWSALSRVEDNQHSRATVTMLRCHASAYASLPTHLVLSALKAQWESMQLSKEQAATIAMMGLDLFAQLRTIKAGPAEGMEALHPSAPTNAKLLAAGRCIGRCTVQLGCAKLLSDEQFIRWQAKRMDDPVMHHLHPMLLVLVHCCLQQRAPRLPGLKLPRDRVQHERLSTPAQGLRSKAPLYYSTGNHSKRFRYAVPLDDLQDTQTGLIGPESRIDAADSASRSPQQSSVRHPEPSRGLNQRSL</sequence>
<keyword evidence="3" id="KW-1185">Reference proteome</keyword>
<name>A0AAW1NP58_9CHLO</name>
<evidence type="ECO:0000313" key="2">
    <source>
        <dbReference type="EMBL" id="KAK9788709.1"/>
    </source>
</evidence>
<dbReference type="AlphaFoldDB" id="A0AAW1NP58"/>
<evidence type="ECO:0000313" key="3">
    <source>
        <dbReference type="Proteomes" id="UP001465755"/>
    </source>
</evidence>
<reference evidence="2 3" key="1">
    <citation type="journal article" date="2024" name="Nat. Commun.">
        <title>Phylogenomics reveals the evolutionary origins of lichenization in chlorophyte algae.</title>
        <authorList>
            <person name="Puginier C."/>
            <person name="Libourel C."/>
            <person name="Otte J."/>
            <person name="Skaloud P."/>
            <person name="Haon M."/>
            <person name="Grisel S."/>
            <person name="Petersen M."/>
            <person name="Berrin J.G."/>
            <person name="Delaux P.M."/>
            <person name="Dal Grande F."/>
            <person name="Keller J."/>
        </authorList>
    </citation>
    <scope>NUCLEOTIDE SEQUENCE [LARGE SCALE GENOMIC DNA]</scope>
    <source>
        <strain evidence="2 3">SAG 2036</strain>
    </source>
</reference>
<feature type="region of interest" description="Disordered" evidence="1">
    <location>
        <begin position="305"/>
        <end position="335"/>
    </location>
</feature>
<proteinExistence type="predicted"/>
<comment type="caution">
    <text evidence="2">The sequence shown here is derived from an EMBL/GenBank/DDBJ whole genome shotgun (WGS) entry which is preliminary data.</text>
</comment>